<evidence type="ECO:0000313" key="2">
    <source>
        <dbReference type="EMBL" id="MFC5527338.1"/>
    </source>
</evidence>
<evidence type="ECO:0008006" key="4">
    <source>
        <dbReference type="Google" id="ProtNLM"/>
    </source>
</evidence>
<name>A0ABW0QRC2_9GAMM</name>
<feature type="chain" id="PRO_5046713986" description="DUF1579 domain-containing protein" evidence="1">
    <location>
        <begin position="30"/>
        <end position="168"/>
    </location>
</feature>
<sequence>MKLHRHGKSLLTAAALAACMSLGSGAAAAGIDGMPPSWLPTTLRLVGVWDVSVTLRNCVSKQALATFPATNQFSADGSELEFGVKTPPSSRYPSLGTWHYIGPNRYTSAFRFFRFNPDGSYAGTQEVQRTITLGIDASHFSTVASVSIYDTQHHLLQSGCATETATRR</sequence>
<evidence type="ECO:0000313" key="3">
    <source>
        <dbReference type="Proteomes" id="UP001596114"/>
    </source>
</evidence>
<dbReference type="Proteomes" id="UP001596114">
    <property type="component" value="Unassembled WGS sequence"/>
</dbReference>
<keyword evidence="3" id="KW-1185">Reference proteome</keyword>
<keyword evidence="1" id="KW-0732">Signal</keyword>
<comment type="caution">
    <text evidence="2">The sequence shown here is derived from an EMBL/GenBank/DDBJ whole genome shotgun (WGS) entry which is preliminary data.</text>
</comment>
<gene>
    <name evidence="2" type="ORF">ACFPPA_16475</name>
</gene>
<reference evidence="3" key="1">
    <citation type="journal article" date="2019" name="Int. J. Syst. Evol. Microbiol.">
        <title>The Global Catalogue of Microorganisms (GCM) 10K type strain sequencing project: providing services to taxonomists for standard genome sequencing and annotation.</title>
        <authorList>
            <consortium name="The Broad Institute Genomics Platform"/>
            <consortium name="The Broad Institute Genome Sequencing Center for Infectious Disease"/>
            <person name="Wu L."/>
            <person name="Ma J."/>
        </authorList>
    </citation>
    <scope>NUCLEOTIDE SEQUENCE [LARGE SCALE GENOMIC DNA]</scope>
    <source>
        <strain evidence="3">CGMCC 1.16619</strain>
    </source>
</reference>
<accession>A0ABW0QRC2</accession>
<dbReference type="PROSITE" id="PS51257">
    <property type="entry name" value="PROKAR_LIPOPROTEIN"/>
    <property type="match status" value="1"/>
</dbReference>
<proteinExistence type="predicted"/>
<organism evidence="2 3">
    <name type="scientific">Rhodanobacter ginsengisoli</name>
    <dbReference type="NCBI Taxonomy" id="418646"/>
    <lineage>
        <taxon>Bacteria</taxon>
        <taxon>Pseudomonadati</taxon>
        <taxon>Pseudomonadota</taxon>
        <taxon>Gammaproteobacteria</taxon>
        <taxon>Lysobacterales</taxon>
        <taxon>Rhodanobacteraceae</taxon>
        <taxon>Rhodanobacter</taxon>
    </lineage>
</organism>
<feature type="signal peptide" evidence="1">
    <location>
        <begin position="1"/>
        <end position="29"/>
    </location>
</feature>
<evidence type="ECO:0000256" key="1">
    <source>
        <dbReference type="SAM" id="SignalP"/>
    </source>
</evidence>
<dbReference type="EMBL" id="JBHSNF010000004">
    <property type="protein sequence ID" value="MFC5527338.1"/>
    <property type="molecule type" value="Genomic_DNA"/>
</dbReference>
<protein>
    <recommendedName>
        <fullName evidence="4">DUF1579 domain-containing protein</fullName>
    </recommendedName>
</protein>